<dbReference type="GO" id="GO:0003887">
    <property type="term" value="F:DNA-directed DNA polymerase activity"/>
    <property type="evidence" value="ECO:0007669"/>
    <property type="project" value="InterPro"/>
</dbReference>
<evidence type="ECO:0000259" key="5">
    <source>
        <dbReference type="SMART" id="SM00479"/>
    </source>
</evidence>
<evidence type="ECO:0000256" key="1">
    <source>
        <dbReference type="ARBA" id="ARBA00022722"/>
    </source>
</evidence>
<evidence type="ECO:0000256" key="3">
    <source>
        <dbReference type="ARBA" id="ARBA00022839"/>
    </source>
</evidence>
<sequence length="457" mass="50616">MGLFEWLRSLFSSPKLAPRPSASTGPAFMVIDIETTGLSPKNDRILELALVRTDHFGRPLAEWSSRMNPEGPVGATHIHGITDDDVRNAPTFAHLAPFIASQLAGHALVCHNAKFDLAFLQNEFRRAGWDWPQTPHLCTLQASRSLLPQLHRYTLEACCHAAGFAHVDQHNALGDARATTRLLQTMLALDSKSKSVHQFHRLPNEARRVQWPTLPSRSPQRTPERKSLPKPPIRKQNSRKTEAAPLISQISASSVLEHVSNDNAANYVEVLLLALADHELTESESQALAELQQMSQLSDEEVTEIHRAVAASLADNAVADDIFSKHERTEIKTALMMLGIPEKLATRFFREAQKRRYVALSQGLPPLPDDWNVGEPLHVGDNVVFTGVDDALRSQLENQLKKAGVYLASGVSKKTVMLVTDGSFSGKKLDKATELGTRIVTPAEFEKLLTWIQPFEG</sequence>
<keyword evidence="1" id="KW-0540">Nuclease</keyword>
<dbReference type="SUPFAM" id="SSF158682">
    <property type="entry name" value="TerB-like"/>
    <property type="match status" value="1"/>
</dbReference>
<dbReference type="SUPFAM" id="SSF52113">
    <property type="entry name" value="BRCT domain"/>
    <property type="match status" value="1"/>
</dbReference>
<dbReference type="PANTHER" id="PTHR30231">
    <property type="entry name" value="DNA POLYMERASE III SUBUNIT EPSILON"/>
    <property type="match status" value="1"/>
</dbReference>
<dbReference type="Pfam" id="PF00929">
    <property type="entry name" value="RNase_T"/>
    <property type="match status" value="1"/>
</dbReference>
<name>A0A7G5FC38_9CORY</name>
<dbReference type="AlphaFoldDB" id="A0A7G5FC38"/>
<dbReference type="EMBL" id="CP059833">
    <property type="protein sequence ID" value="QMV84179.1"/>
    <property type="molecule type" value="Genomic_DNA"/>
</dbReference>
<reference evidence="6 7" key="1">
    <citation type="submission" date="2020-07" db="EMBL/GenBank/DDBJ databases">
        <title>non toxigenic Corynebacterium sp. nov from a clinical source.</title>
        <authorList>
            <person name="Bernier A.-M."/>
            <person name="Bernard K."/>
        </authorList>
    </citation>
    <scope>NUCLEOTIDE SEQUENCE [LARGE SCALE GENOMIC DNA]</scope>
    <source>
        <strain evidence="7">NML 93-0612</strain>
    </source>
</reference>
<keyword evidence="2" id="KW-0378">Hydrolase</keyword>
<dbReference type="InterPro" id="IPR006054">
    <property type="entry name" value="DnaQ"/>
</dbReference>
<dbReference type="NCBIfam" id="TIGR00573">
    <property type="entry name" value="dnaq"/>
    <property type="match status" value="1"/>
</dbReference>
<dbReference type="InterPro" id="IPR013520">
    <property type="entry name" value="Ribonucl_H"/>
</dbReference>
<dbReference type="Gene3D" id="3.40.50.10190">
    <property type="entry name" value="BRCT domain"/>
    <property type="match status" value="1"/>
</dbReference>
<dbReference type="GO" id="GO:0005829">
    <property type="term" value="C:cytosol"/>
    <property type="evidence" value="ECO:0007669"/>
    <property type="project" value="TreeGrafter"/>
</dbReference>
<protein>
    <recommendedName>
        <fullName evidence="5">Exonuclease domain-containing protein</fullName>
    </recommendedName>
</protein>
<evidence type="ECO:0000313" key="6">
    <source>
        <dbReference type="EMBL" id="QMV84179.1"/>
    </source>
</evidence>
<feature type="region of interest" description="Disordered" evidence="4">
    <location>
        <begin position="207"/>
        <end position="244"/>
    </location>
</feature>
<dbReference type="Gene3D" id="3.30.420.10">
    <property type="entry name" value="Ribonuclease H-like superfamily/Ribonuclease H"/>
    <property type="match status" value="1"/>
</dbReference>
<dbReference type="Pfam" id="PF12738">
    <property type="entry name" value="PTCB-BRCT"/>
    <property type="match status" value="1"/>
</dbReference>
<dbReference type="PANTHER" id="PTHR30231:SF4">
    <property type="entry name" value="PROTEIN NEN2"/>
    <property type="match status" value="1"/>
</dbReference>
<dbReference type="InterPro" id="IPR001357">
    <property type="entry name" value="BRCT_dom"/>
</dbReference>
<dbReference type="InterPro" id="IPR012337">
    <property type="entry name" value="RNaseH-like_sf"/>
</dbReference>
<evidence type="ECO:0000256" key="4">
    <source>
        <dbReference type="SAM" id="MobiDB-lite"/>
    </source>
</evidence>
<dbReference type="InterPro" id="IPR036397">
    <property type="entry name" value="RNaseH_sf"/>
</dbReference>
<proteinExistence type="predicted"/>
<dbReference type="FunFam" id="3.30.420.10:FF:000045">
    <property type="entry name" value="3'-5' exonuclease DinG"/>
    <property type="match status" value="1"/>
</dbReference>
<dbReference type="GO" id="GO:0006260">
    <property type="term" value="P:DNA replication"/>
    <property type="evidence" value="ECO:0007669"/>
    <property type="project" value="InterPro"/>
</dbReference>
<keyword evidence="3" id="KW-0269">Exonuclease</keyword>
<organism evidence="6 7">
    <name type="scientific">Corynebacterium hindlerae</name>
    <dbReference type="NCBI Taxonomy" id="699041"/>
    <lineage>
        <taxon>Bacteria</taxon>
        <taxon>Bacillati</taxon>
        <taxon>Actinomycetota</taxon>
        <taxon>Actinomycetes</taxon>
        <taxon>Mycobacteriales</taxon>
        <taxon>Corynebacteriaceae</taxon>
        <taxon>Corynebacterium</taxon>
    </lineage>
</organism>
<dbReference type="GO" id="GO:0003677">
    <property type="term" value="F:DNA binding"/>
    <property type="evidence" value="ECO:0007669"/>
    <property type="project" value="InterPro"/>
</dbReference>
<dbReference type="CDD" id="cd06127">
    <property type="entry name" value="DEDDh"/>
    <property type="match status" value="1"/>
</dbReference>
<dbReference type="SUPFAM" id="SSF53098">
    <property type="entry name" value="Ribonuclease H-like"/>
    <property type="match status" value="1"/>
</dbReference>
<evidence type="ECO:0000313" key="7">
    <source>
        <dbReference type="Proteomes" id="UP000515570"/>
    </source>
</evidence>
<gene>
    <name evidence="6" type="ORF">HW450_07260</name>
</gene>
<dbReference type="InterPro" id="IPR029024">
    <property type="entry name" value="TerB-like"/>
</dbReference>
<dbReference type="Proteomes" id="UP000515570">
    <property type="component" value="Chromosome"/>
</dbReference>
<keyword evidence="7" id="KW-1185">Reference proteome</keyword>
<accession>A0A7G5FC38</accession>
<dbReference type="SMART" id="SM00479">
    <property type="entry name" value="EXOIII"/>
    <property type="match status" value="1"/>
</dbReference>
<evidence type="ECO:0000256" key="2">
    <source>
        <dbReference type="ARBA" id="ARBA00022801"/>
    </source>
</evidence>
<dbReference type="RefSeq" id="WP_182384989.1">
    <property type="nucleotide sequence ID" value="NZ_CP059833.1"/>
</dbReference>
<feature type="domain" description="Exonuclease" evidence="5">
    <location>
        <begin position="27"/>
        <end position="192"/>
    </location>
</feature>
<dbReference type="GO" id="GO:0008408">
    <property type="term" value="F:3'-5' exonuclease activity"/>
    <property type="evidence" value="ECO:0007669"/>
    <property type="project" value="TreeGrafter"/>
</dbReference>
<dbReference type="InterPro" id="IPR036420">
    <property type="entry name" value="BRCT_dom_sf"/>
</dbReference>